<evidence type="ECO:0000313" key="1">
    <source>
        <dbReference type="EMBL" id="NIK62336.1"/>
    </source>
</evidence>
<dbReference type="Proteomes" id="UP000555407">
    <property type="component" value="Unassembled WGS sequence"/>
</dbReference>
<proteinExistence type="predicted"/>
<comment type="caution">
    <text evidence="1">The sequence shown here is derived from an EMBL/GenBank/DDBJ whole genome shotgun (WGS) entry which is preliminary data.</text>
</comment>
<evidence type="ECO:0000313" key="2">
    <source>
        <dbReference type="Proteomes" id="UP000555407"/>
    </source>
</evidence>
<dbReference type="AlphaFoldDB" id="A0A7X5VJB6"/>
<keyword evidence="2" id="KW-1185">Reference proteome</keyword>
<dbReference type="RefSeq" id="WP_238350591.1">
    <property type="nucleotide sequence ID" value="NZ_JAASRO010000001.1"/>
</dbReference>
<accession>A0A7X5VJB6</accession>
<protein>
    <submittedName>
        <fullName evidence="1">Uncharacterized protein</fullName>
    </submittedName>
</protein>
<dbReference type="EMBL" id="JAASRO010000001">
    <property type="protein sequence ID" value="NIK62336.1"/>
    <property type="molecule type" value="Genomic_DNA"/>
</dbReference>
<organism evidence="1 2">
    <name type="scientific">Kribbella shirazensis</name>
    <dbReference type="NCBI Taxonomy" id="1105143"/>
    <lineage>
        <taxon>Bacteria</taxon>
        <taxon>Bacillati</taxon>
        <taxon>Actinomycetota</taxon>
        <taxon>Actinomycetes</taxon>
        <taxon>Propionibacteriales</taxon>
        <taxon>Kribbellaceae</taxon>
        <taxon>Kribbella</taxon>
    </lineage>
</organism>
<reference evidence="1 2" key="1">
    <citation type="submission" date="2020-03" db="EMBL/GenBank/DDBJ databases">
        <title>Sequencing the genomes of 1000 actinobacteria strains.</title>
        <authorList>
            <person name="Klenk H.-P."/>
        </authorList>
    </citation>
    <scope>NUCLEOTIDE SEQUENCE [LARGE SCALE GENOMIC DNA]</scope>
    <source>
        <strain evidence="1 2">DSM 45490</strain>
    </source>
</reference>
<name>A0A7X5VJB6_9ACTN</name>
<gene>
    <name evidence="1" type="ORF">BJY22_008053</name>
</gene>
<sequence>MVSVSTCSWAGPDPPTGFEVFVDFFVGVGVGVEVRGGVGDGVEVLGVRVLGLGVLGVRLLPRLGALVVLVGLGVTVERVGVRRGVDDGLAGPDGVAEASSTVEVIGLS</sequence>